<sequence>MSLHAVRPLPDNAYTRALRGAVPVPAGGKDKLAFQVLMVFCMVTCMVTLNWLIHASDRSLAAFSEVLYEYSLTFVAALFVRTVVTNPLVGRLARAVVPAGLAGFRRTVAMTLVNVSVMVTFMTFFGVLISNGPAGFTWLAYAESLPLSYLLAFSVNLLAVGPFVKVAYAAAVKPGLLWASEKAAELRAAARAAIPRTLFGRGE</sequence>
<feature type="transmembrane region" description="Helical" evidence="1">
    <location>
        <begin position="108"/>
        <end position="129"/>
    </location>
</feature>
<accession>A0A369LSK7</accession>
<evidence type="ECO:0000313" key="3">
    <source>
        <dbReference type="Proteomes" id="UP000254000"/>
    </source>
</evidence>
<dbReference type="AlphaFoldDB" id="A0A369LSK7"/>
<comment type="caution">
    <text evidence="2">The sequence shown here is derived from an EMBL/GenBank/DDBJ whole genome shotgun (WGS) entry which is preliminary data.</text>
</comment>
<proteinExistence type="predicted"/>
<dbReference type="Proteomes" id="UP000254000">
    <property type="component" value="Unassembled WGS sequence"/>
</dbReference>
<evidence type="ECO:0000256" key="1">
    <source>
        <dbReference type="SAM" id="Phobius"/>
    </source>
</evidence>
<dbReference type="OrthoDB" id="7062363at2"/>
<evidence type="ECO:0008006" key="4">
    <source>
        <dbReference type="Google" id="ProtNLM"/>
    </source>
</evidence>
<dbReference type="GeneID" id="78360778"/>
<evidence type="ECO:0000313" key="2">
    <source>
        <dbReference type="EMBL" id="RDB62124.1"/>
    </source>
</evidence>
<feature type="transmembrane region" description="Helical" evidence="1">
    <location>
        <begin position="149"/>
        <end position="172"/>
    </location>
</feature>
<dbReference type="InterPro" id="IPR021529">
    <property type="entry name" value="DUF2798"/>
</dbReference>
<dbReference type="EMBL" id="PPTS01000010">
    <property type="protein sequence ID" value="RDB62124.1"/>
    <property type="molecule type" value="Genomic_DNA"/>
</dbReference>
<dbReference type="RefSeq" id="WP_114569435.1">
    <property type="nucleotide sequence ID" value="NZ_CABMMS010000010.1"/>
</dbReference>
<dbReference type="Pfam" id="PF11391">
    <property type="entry name" value="DUF2798"/>
    <property type="match status" value="1"/>
</dbReference>
<gene>
    <name evidence="2" type="ORF">C1877_13845</name>
</gene>
<organism evidence="2 3">
    <name type="scientific">Gordonibacter pamelaeae</name>
    <dbReference type="NCBI Taxonomy" id="471189"/>
    <lineage>
        <taxon>Bacteria</taxon>
        <taxon>Bacillati</taxon>
        <taxon>Actinomycetota</taxon>
        <taxon>Coriobacteriia</taxon>
        <taxon>Eggerthellales</taxon>
        <taxon>Eggerthellaceae</taxon>
        <taxon>Gordonibacter</taxon>
    </lineage>
</organism>
<keyword evidence="3" id="KW-1185">Reference proteome</keyword>
<feature type="transmembrane region" description="Helical" evidence="1">
    <location>
        <begin position="32"/>
        <end position="53"/>
    </location>
</feature>
<protein>
    <recommendedName>
        <fullName evidence="4">DUF2798 domain-containing protein</fullName>
    </recommendedName>
</protein>
<keyword evidence="1" id="KW-0472">Membrane</keyword>
<keyword evidence="1" id="KW-1133">Transmembrane helix</keyword>
<reference evidence="2 3" key="1">
    <citation type="journal article" date="2018" name="Elife">
        <title>Discovery and characterization of a prevalent human gut bacterial enzyme sufficient for the inactivation of a family of plant toxins.</title>
        <authorList>
            <person name="Koppel N."/>
            <person name="Bisanz J.E."/>
            <person name="Pandelia M.E."/>
            <person name="Turnbaugh P.J."/>
            <person name="Balskus E.P."/>
        </authorList>
    </citation>
    <scope>NUCLEOTIDE SEQUENCE [LARGE SCALE GENOMIC DNA]</scope>
    <source>
        <strain evidence="2 3">3C</strain>
    </source>
</reference>
<keyword evidence="1" id="KW-0812">Transmembrane</keyword>
<name>A0A369LSK7_9ACTN</name>